<dbReference type="GO" id="GO:0006508">
    <property type="term" value="P:proteolysis"/>
    <property type="evidence" value="ECO:0007669"/>
    <property type="project" value="InterPro"/>
</dbReference>
<sequence>MYQQEQVSRCESETCCSRFLRQEETCEQWQVRSKFVDKVSKATLIQLLDDILEDCIVNDGEKDSILEEHNCRADKARSLFDIVKKKGDSASRKLIAHLQIRDPTLHSELGLSCGQPAPPAAELRGDQGGSTTLIPTTEDFWRAKRNDKNIYTVTKNNIRNRVALLITNIKFTDKSLNREGAERDEENMENLLTDLGYEVVKHTNLTAKAIDGALLTFSTHPKLKDTDSVLVVIMSHGKLGTILGVDGKDDKFHIDNIYKHLGSEKCPALLDKPKIIIIQACRGVHEGSVRVTTCATVDSDDDDMCVDEIKDDTLRRFAHREKDFISILSCTPDTVSYRHKGSGSFLIQYIVDIFNSVAREDDIEELFRKVMQRFESPLGEKRQMPVKDRCSLTKRFYFYPGLSTI</sequence>
<organism evidence="7 8">
    <name type="scientific">Scophthalmus maximus</name>
    <name type="common">Turbot</name>
    <name type="synonym">Psetta maxima</name>
    <dbReference type="NCBI Taxonomy" id="52904"/>
    <lineage>
        <taxon>Eukaryota</taxon>
        <taxon>Metazoa</taxon>
        <taxon>Chordata</taxon>
        <taxon>Craniata</taxon>
        <taxon>Vertebrata</taxon>
        <taxon>Euteleostomi</taxon>
        <taxon>Actinopterygii</taxon>
        <taxon>Neopterygii</taxon>
        <taxon>Teleostei</taxon>
        <taxon>Neoteleostei</taxon>
        <taxon>Acanthomorphata</taxon>
        <taxon>Carangaria</taxon>
        <taxon>Pleuronectiformes</taxon>
        <taxon>Pleuronectoidei</taxon>
        <taxon>Scophthalmidae</taxon>
        <taxon>Scophthalmus</taxon>
    </lineage>
</organism>
<feature type="active site" evidence="2">
    <location>
        <position position="281"/>
    </location>
</feature>
<feature type="domain" description="Caspase family p10" evidence="4">
    <location>
        <begin position="314"/>
        <end position="400"/>
    </location>
</feature>
<dbReference type="GO" id="GO:0042981">
    <property type="term" value="P:regulation of apoptotic process"/>
    <property type="evidence" value="ECO:0007669"/>
    <property type="project" value="InterPro"/>
</dbReference>
<dbReference type="GO" id="GO:0097169">
    <property type="term" value="C:AIM2 inflammasome complex"/>
    <property type="evidence" value="ECO:0007669"/>
    <property type="project" value="TreeGrafter"/>
</dbReference>
<dbReference type="InterPro" id="IPR001315">
    <property type="entry name" value="CARD"/>
</dbReference>
<dbReference type="Proteomes" id="UP000438429">
    <property type="component" value="Unassembled WGS sequence"/>
</dbReference>
<evidence type="ECO:0000259" key="4">
    <source>
        <dbReference type="PROSITE" id="PS50207"/>
    </source>
</evidence>
<dbReference type="GO" id="GO:0072559">
    <property type="term" value="C:NLRP3 inflammasome complex"/>
    <property type="evidence" value="ECO:0007669"/>
    <property type="project" value="TreeGrafter"/>
</dbReference>
<dbReference type="Pfam" id="PF00619">
    <property type="entry name" value="CARD"/>
    <property type="match status" value="1"/>
</dbReference>
<dbReference type="Pfam" id="PF00656">
    <property type="entry name" value="Peptidase_C14"/>
    <property type="match status" value="1"/>
</dbReference>
<reference evidence="7 8" key="1">
    <citation type="submission" date="2019-06" db="EMBL/GenBank/DDBJ databases">
        <title>Draft genomes of female and male turbot (Scophthalmus maximus).</title>
        <authorList>
            <person name="Xu H."/>
            <person name="Xu X.-W."/>
            <person name="Shao C."/>
            <person name="Chen S."/>
        </authorList>
    </citation>
    <scope>NUCLEOTIDE SEQUENCE [LARGE SCALE GENOMIC DNA]</scope>
    <source>
        <strain evidence="7">Ysfricsl-2016a</strain>
        <tissue evidence="7">Blood</tissue>
    </source>
</reference>
<dbReference type="GO" id="GO:0072557">
    <property type="term" value="C:IPAF inflammasome complex"/>
    <property type="evidence" value="ECO:0007669"/>
    <property type="project" value="TreeGrafter"/>
</dbReference>
<evidence type="ECO:0000313" key="7">
    <source>
        <dbReference type="EMBL" id="KAF0030381.1"/>
    </source>
</evidence>
<dbReference type="PROSITE" id="PS50209">
    <property type="entry name" value="CARD"/>
    <property type="match status" value="1"/>
</dbReference>
<dbReference type="CDD" id="cd00032">
    <property type="entry name" value="CASc"/>
    <property type="match status" value="1"/>
</dbReference>
<evidence type="ECO:0000256" key="3">
    <source>
        <dbReference type="RuleBase" id="RU003971"/>
    </source>
</evidence>
<gene>
    <name evidence="7" type="ORF">F2P81_017112</name>
</gene>
<evidence type="ECO:0000256" key="1">
    <source>
        <dbReference type="ARBA" id="ARBA00010134"/>
    </source>
</evidence>
<feature type="active site" evidence="2">
    <location>
        <position position="236"/>
    </location>
</feature>
<accession>A0A6A4SGU1</accession>
<dbReference type="SUPFAM" id="SSF52129">
    <property type="entry name" value="Caspase-like"/>
    <property type="match status" value="1"/>
</dbReference>
<dbReference type="InterPro" id="IPR001309">
    <property type="entry name" value="Pept_C14_p20"/>
</dbReference>
<protein>
    <recommendedName>
        <fullName evidence="9">Caspase-1-like</fullName>
    </recommendedName>
</protein>
<dbReference type="InterPro" id="IPR011029">
    <property type="entry name" value="DEATH-like_dom_sf"/>
</dbReference>
<comment type="caution">
    <text evidence="7">The sequence shown here is derived from an EMBL/GenBank/DDBJ whole genome shotgun (WGS) entry which is preliminary data.</text>
</comment>
<dbReference type="Gene3D" id="1.10.533.10">
    <property type="entry name" value="Death Domain, Fas"/>
    <property type="match status" value="1"/>
</dbReference>
<dbReference type="GO" id="GO:0004197">
    <property type="term" value="F:cysteine-type endopeptidase activity"/>
    <property type="evidence" value="ECO:0007669"/>
    <property type="project" value="InterPro"/>
</dbReference>
<dbReference type="EMBL" id="VEVO01000015">
    <property type="protein sequence ID" value="KAF0030381.1"/>
    <property type="molecule type" value="Genomic_DNA"/>
</dbReference>
<dbReference type="InterPro" id="IPR029030">
    <property type="entry name" value="Caspase-like_dom_sf"/>
</dbReference>
<dbReference type="PIRSF" id="PIRSF038001">
    <property type="entry name" value="Caspase_ICE"/>
    <property type="match status" value="1"/>
</dbReference>
<dbReference type="InterPro" id="IPR011600">
    <property type="entry name" value="Pept_C14_caspase"/>
</dbReference>
<evidence type="ECO:0000259" key="5">
    <source>
        <dbReference type="PROSITE" id="PS50208"/>
    </source>
</evidence>
<evidence type="ECO:0000313" key="8">
    <source>
        <dbReference type="Proteomes" id="UP000438429"/>
    </source>
</evidence>
<comment type="similarity">
    <text evidence="1 3">Belongs to the peptidase C14A family.</text>
</comment>
<dbReference type="PANTHER" id="PTHR47901">
    <property type="entry name" value="CASPASE RECRUITMENT DOMAIN-CONTAINING PROTEIN 18"/>
    <property type="match status" value="1"/>
</dbReference>
<dbReference type="InterPro" id="IPR002138">
    <property type="entry name" value="Pept_C14_p10"/>
</dbReference>
<proteinExistence type="inferred from homology"/>
<dbReference type="InterPro" id="IPR033139">
    <property type="entry name" value="Caspase_cys_AS"/>
</dbReference>
<feature type="domain" description="Caspase family p20" evidence="5">
    <location>
        <begin position="159"/>
        <end position="285"/>
    </location>
</feature>
<dbReference type="PRINTS" id="PR00376">
    <property type="entry name" value="IL1BCENZYME"/>
</dbReference>
<dbReference type="PROSITE" id="PS50207">
    <property type="entry name" value="CASPASE_P10"/>
    <property type="match status" value="1"/>
</dbReference>
<evidence type="ECO:0000259" key="6">
    <source>
        <dbReference type="PROSITE" id="PS50209"/>
    </source>
</evidence>
<dbReference type="InterPro" id="IPR002398">
    <property type="entry name" value="Pept_C14"/>
</dbReference>
<dbReference type="PROSITE" id="PS01122">
    <property type="entry name" value="CASPASE_CYS"/>
    <property type="match status" value="1"/>
</dbReference>
<dbReference type="SMART" id="SM00115">
    <property type="entry name" value="CASc"/>
    <property type="match status" value="1"/>
</dbReference>
<dbReference type="SUPFAM" id="SSF47986">
    <property type="entry name" value="DEATH domain"/>
    <property type="match status" value="1"/>
</dbReference>
<dbReference type="AlphaFoldDB" id="A0A6A4SGU1"/>
<dbReference type="Gene3D" id="3.40.50.1460">
    <property type="match status" value="1"/>
</dbReference>
<dbReference type="GO" id="GO:0050727">
    <property type="term" value="P:regulation of inflammatory response"/>
    <property type="evidence" value="ECO:0007669"/>
    <property type="project" value="TreeGrafter"/>
</dbReference>
<feature type="domain" description="CARD" evidence="6">
    <location>
        <begin position="20"/>
        <end position="113"/>
    </location>
</feature>
<evidence type="ECO:0000256" key="2">
    <source>
        <dbReference type="PIRSR" id="PIRSR038001-1"/>
    </source>
</evidence>
<dbReference type="PROSITE" id="PS50208">
    <property type="entry name" value="CASPASE_P20"/>
    <property type="match status" value="1"/>
</dbReference>
<dbReference type="PANTHER" id="PTHR47901:SF3">
    <property type="entry name" value="CASPASE-1"/>
    <property type="match status" value="1"/>
</dbReference>
<dbReference type="InterPro" id="IPR015917">
    <property type="entry name" value="Pept_C14A"/>
</dbReference>
<evidence type="ECO:0008006" key="9">
    <source>
        <dbReference type="Google" id="ProtNLM"/>
    </source>
</evidence>
<name>A0A6A4SGU1_SCOMX</name>